<dbReference type="InterPro" id="IPR018035">
    <property type="entry name" value="Flagellar_FliH/T3SS_HrpE"/>
</dbReference>
<evidence type="ECO:0000256" key="2">
    <source>
        <dbReference type="ARBA" id="ARBA00006602"/>
    </source>
</evidence>
<feature type="domain" description="Flagellar assembly protein FliH/Type III secretion system HrpE" evidence="9">
    <location>
        <begin position="109"/>
        <end position="200"/>
    </location>
</feature>
<dbReference type="RefSeq" id="WP_317975406.1">
    <property type="nucleotide sequence ID" value="NZ_BTFW01000001.1"/>
</dbReference>
<keyword evidence="11" id="KW-1185">Reference proteome</keyword>
<organism evidence="10 11">
    <name type="scientific">Novosphingobium pituita</name>
    <dbReference type="NCBI Taxonomy" id="3056842"/>
    <lineage>
        <taxon>Bacteria</taxon>
        <taxon>Pseudomonadati</taxon>
        <taxon>Pseudomonadota</taxon>
        <taxon>Alphaproteobacteria</taxon>
        <taxon>Sphingomonadales</taxon>
        <taxon>Sphingomonadaceae</taxon>
        <taxon>Novosphingobium</taxon>
    </lineage>
</organism>
<dbReference type="PANTHER" id="PTHR34982:SF1">
    <property type="entry name" value="FLAGELLAR ASSEMBLY PROTEIN FLIH"/>
    <property type="match status" value="1"/>
</dbReference>
<evidence type="ECO:0000256" key="4">
    <source>
        <dbReference type="ARBA" id="ARBA00022448"/>
    </source>
</evidence>
<gene>
    <name evidence="10" type="ORF">NUTIK01_25320</name>
</gene>
<keyword evidence="4" id="KW-0813">Transport</keyword>
<evidence type="ECO:0000256" key="6">
    <source>
        <dbReference type="ARBA" id="ARBA00022927"/>
    </source>
</evidence>
<feature type="region of interest" description="Disordered" evidence="8">
    <location>
        <begin position="37"/>
        <end position="61"/>
    </location>
</feature>
<name>A0ABQ6P9K3_9SPHN</name>
<dbReference type="Proteomes" id="UP001187221">
    <property type="component" value="Unassembled WGS sequence"/>
</dbReference>
<keyword evidence="6" id="KW-0653">Protein transport</keyword>
<dbReference type="PANTHER" id="PTHR34982">
    <property type="entry name" value="YOP PROTEINS TRANSLOCATION PROTEIN L"/>
    <property type="match status" value="1"/>
</dbReference>
<proteinExistence type="inferred from homology"/>
<evidence type="ECO:0000256" key="3">
    <source>
        <dbReference type="ARBA" id="ARBA00016507"/>
    </source>
</evidence>
<keyword evidence="7" id="KW-1006">Bacterial flagellum protein export</keyword>
<evidence type="ECO:0000313" key="11">
    <source>
        <dbReference type="Proteomes" id="UP001187221"/>
    </source>
</evidence>
<evidence type="ECO:0000256" key="8">
    <source>
        <dbReference type="SAM" id="MobiDB-lite"/>
    </source>
</evidence>
<comment type="caution">
    <text evidence="10">The sequence shown here is derived from an EMBL/GenBank/DDBJ whole genome shotgun (WGS) entry which is preliminary data.</text>
</comment>
<reference evidence="10 11" key="1">
    <citation type="submission" date="2023-06" db="EMBL/GenBank/DDBJ databases">
        <title>Draft genome sequence of Novosphingobium sp. strain IK01.</title>
        <authorList>
            <person name="Hatamoto M."/>
            <person name="Ikarashi T."/>
            <person name="Yamaguchi T."/>
        </authorList>
    </citation>
    <scope>NUCLEOTIDE SEQUENCE [LARGE SCALE GENOMIC DNA]</scope>
    <source>
        <strain evidence="10 11">IK01</strain>
    </source>
</reference>
<evidence type="ECO:0000256" key="1">
    <source>
        <dbReference type="ARBA" id="ARBA00003041"/>
    </source>
</evidence>
<accession>A0ABQ6P9K3</accession>
<evidence type="ECO:0000313" key="10">
    <source>
        <dbReference type="EMBL" id="GMM61755.1"/>
    </source>
</evidence>
<dbReference type="EMBL" id="BTFW01000001">
    <property type="protein sequence ID" value="GMM61755.1"/>
    <property type="molecule type" value="Genomic_DNA"/>
</dbReference>
<evidence type="ECO:0000256" key="7">
    <source>
        <dbReference type="ARBA" id="ARBA00023225"/>
    </source>
</evidence>
<protein>
    <recommendedName>
        <fullName evidence="3">Flagellar assembly protein FliH</fullName>
    </recommendedName>
</protein>
<evidence type="ECO:0000256" key="5">
    <source>
        <dbReference type="ARBA" id="ARBA00022795"/>
    </source>
</evidence>
<comment type="function">
    <text evidence="1">Needed for flagellar regrowth and assembly.</text>
</comment>
<evidence type="ECO:0000259" key="9">
    <source>
        <dbReference type="Pfam" id="PF02108"/>
    </source>
</evidence>
<sequence>MSDMQPLSGFGPMGEALPAMRPWGSLPAASHGFLRDPRFARALPPPPQASFTPMPEPDLEDPLEQARAQGYAQGAAEARREAEALAAAQDAARHRLEAAFRAIDAHELDTLETRLRETVEALCASVLADAALDPAGLAARVRRAAQMLARADDQRVIRLHPEDFALLGHHLPAGWPEDWHYEPDPALERGTVRVDGAMGGVEDGPAQWRKALDEALQQV</sequence>
<dbReference type="Pfam" id="PF02108">
    <property type="entry name" value="FliH"/>
    <property type="match status" value="1"/>
</dbReference>
<dbReference type="InterPro" id="IPR051472">
    <property type="entry name" value="T3SS_Stator/FliH"/>
</dbReference>
<comment type="similarity">
    <text evidence="2">Belongs to the FliH family.</text>
</comment>
<keyword evidence="5" id="KW-1005">Bacterial flagellum biogenesis</keyword>